<dbReference type="AlphaFoldDB" id="A0A835LP14"/>
<dbReference type="PANTHER" id="PTHR36037:SF1">
    <property type="entry name" value="RNA-DIRECTED DNA POLYMERASE (REVERSE TRANSCRIPTASE)-RELATED FAMILY PROTEIN"/>
    <property type="match status" value="1"/>
</dbReference>
<organism evidence="2 3">
    <name type="scientific">Coptis chinensis</name>
    <dbReference type="NCBI Taxonomy" id="261450"/>
    <lineage>
        <taxon>Eukaryota</taxon>
        <taxon>Viridiplantae</taxon>
        <taxon>Streptophyta</taxon>
        <taxon>Embryophyta</taxon>
        <taxon>Tracheophyta</taxon>
        <taxon>Spermatophyta</taxon>
        <taxon>Magnoliopsida</taxon>
        <taxon>Ranunculales</taxon>
        <taxon>Ranunculaceae</taxon>
        <taxon>Coptidoideae</taxon>
        <taxon>Coptis</taxon>
    </lineage>
</organism>
<reference evidence="2 3" key="1">
    <citation type="submission" date="2020-10" db="EMBL/GenBank/DDBJ databases">
        <title>The Coptis chinensis genome and diversification of protoberbering-type alkaloids.</title>
        <authorList>
            <person name="Wang B."/>
            <person name="Shu S."/>
            <person name="Song C."/>
            <person name="Liu Y."/>
        </authorList>
    </citation>
    <scope>NUCLEOTIDE SEQUENCE [LARGE SCALE GENOMIC DNA]</scope>
    <source>
        <strain evidence="2">HL-2020</strain>
        <tissue evidence="2">Leaf</tissue>
    </source>
</reference>
<dbReference type="Proteomes" id="UP000631114">
    <property type="component" value="Unassembled WGS sequence"/>
</dbReference>
<evidence type="ECO:0000313" key="3">
    <source>
        <dbReference type="Proteomes" id="UP000631114"/>
    </source>
</evidence>
<protein>
    <submittedName>
        <fullName evidence="2">Uncharacterized protein</fullName>
    </submittedName>
</protein>
<proteinExistence type="predicted"/>
<evidence type="ECO:0000256" key="1">
    <source>
        <dbReference type="SAM" id="Coils"/>
    </source>
</evidence>
<dbReference type="EMBL" id="JADFTS010000008">
    <property type="protein sequence ID" value="KAF9594281.1"/>
    <property type="molecule type" value="Genomic_DNA"/>
</dbReference>
<keyword evidence="1" id="KW-0175">Coiled coil</keyword>
<feature type="coiled-coil region" evidence="1">
    <location>
        <begin position="332"/>
        <end position="375"/>
    </location>
</feature>
<accession>A0A835LP14</accession>
<sequence>MAVVSSLLCSRYLLPPSLFLLISRHHLYSSSSLAVVSSWPSSSPFSAIDIPSSLPPYLETSSPYSSSLAVVSSGRRLLWLSSSPFSAIDISSSLLPYLETSSPYSSSLAIVSSGRRLLWPSSSPFSAIDIFSSLPPYLETSSPYSSSLTVVSSGRRLLWPSSSPFSARDISSSLSPYLETSSPYSSSLAVVSILPFSRFPLLFRLLSGRRVIFVHDLSQRRPKASLQKWAAEVTATGTFSTPLGSGGPGGLPVPYIVIDGHEVSFTYSYQVSSYRLTADVESLAWDPNDQNSFVLLATGSIDKMGTTHSFCWTFAEPVVRVFQIFVRHDAYLKDAKEQLNAVEAENAKISDDIKLLELDHQIEKKRNTMSFLEDRSCILKRIEAVGQIEDMFTGIKVVDFDGSEIRLSLETFIPTLDDFFSQQKMVFTSNPPTVNHELFIKVYGTLELKNVEDSIGRYYCQSLKCANETIGTTTDELVLKAAQGHTLHLPARQAER</sequence>
<keyword evidence="3" id="KW-1185">Reference proteome</keyword>
<dbReference type="PANTHER" id="PTHR36037">
    <property type="entry name" value="RNA-DIRECTED DNA POLYMERASE (REVERSE TRANSCRIPTASE)-RELATED FAMILY PROTEIN"/>
    <property type="match status" value="1"/>
</dbReference>
<gene>
    <name evidence="2" type="ORF">IFM89_028938</name>
</gene>
<dbReference type="OrthoDB" id="1927690at2759"/>
<comment type="caution">
    <text evidence="2">The sequence shown here is derived from an EMBL/GenBank/DDBJ whole genome shotgun (WGS) entry which is preliminary data.</text>
</comment>
<name>A0A835LP14_9MAGN</name>
<evidence type="ECO:0000313" key="2">
    <source>
        <dbReference type="EMBL" id="KAF9594281.1"/>
    </source>
</evidence>